<dbReference type="SMART" id="SM01117">
    <property type="entry name" value="Cyt-b5"/>
    <property type="match status" value="1"/>
</dbReference>
<dbReference type="GO" id="GO:0042759">
    <property type="term" value="P:long-chain fatty acid biosynthetic process"/>
    <property type="evidence" value="ECO:0007669"/>
    <property type="project" value="UniProtKB-ARBA"/>
</dbReference>
<keyword evidence="1" id="KW-0349">Heme</keyword>
<dbReference type="Pfam" id="PF00173">
    <property type="entry name" value="Cyt-b5"/>
    <property type="match status" value="1"/>
</dbReference>
<dbReference type="PANTHER" id="PTHR19353:SF19">
    <property type="entry name" value="DELTA(5) FATTY ACID DESATURASE C-RELATED"/>
    <property type="match status" value="1"/>
</dbReference>
<dbReference type="SUPFAM" id="SSF55856">
    <property type="entry name" value="Cytochrome b5-like heme/steroid binding domain"/>
    <property type="match status" value="1"/>
</dbReference>
<dbReference type="InterPro" id="IPR036400">
    <property type="entry name" value="Cyt_B5-like_heme/steroid_sf"/>
</dbReference>
<feature type="transmembrane region" description="Helical" evidence="5">
    <location>
        <begin position="354"/>
        <end position="373"/>
    </location>
</feature>
<keyword evidence="5" id="KW-0812">Transmembrane</keyword>
<keyword evidence="3" id="KW-0408">Iron</keyword>
<reference evidence="7" key="1">
    <citation type="journal article" date="2020" name="Fungal Divers.">
        <title>Resolving the Mortierellaceae phylogeny through synthesis of multi-gene phylogenetics and phylogenomics.</title>
        <authorList>
            <person name="Vandepol N."/>
            <person name="Liber J."/>
            <person name="Desiro A."/>
            <person name="Na H."/>
            <person name="Kennedy M."/>
            <person name="Barry K."/>
            <person name="Grigoriev I.V."/>
            <person name="Miller A.N."/>
            <person name="O'Donnell K."/>
            <person name="Stajich J.E."/>
            <person name="Bonito G."/>
        </authorList>
    </citation>
    <scope>NUCLEOTIDE SEQUENCE</scope>
    <source>
        <strain evidence="7">KOD1015</strain>
    </source>
</reference>
<dbReference type="GO" id="GO:0016020">
    <property type="term" value="C:membrane"/>
    <property type="evidence" value="ECO:0007669"/>
    <property type="project" value="TreeGrafter"/>
</dbReference>
<feature type="domain" description="Cytochrome b5 heme-binding" evidence="6">
    <location>
        <begin position="69"/>
        <end position="120"/>
    </location>
</feature>
<sequence>MNAALATTLRPKDTRSVQPLPPSSLAAVSRRQTLAVLVAFAIIEDTPTGMSTRGMPPESCLQDKRPPVVYDVTKFVKRHPGGVDTLLLGAGRDVTPVFEMYHEFGAVDAIMKKFYVGTLVTNELPIFPEPTSFHKALKGRVDNYFKSKNKDRKNRPEIWGRYFVIFASLFLSYYAQLFVPFVVERTWLQVICAIILGFACAQVGLNPLHDASHFSVTHNPTVWKVLGATHDFFNGASYLVWLYQHMLGHHPYTNIAGADPDVSTSEPDVRRIKPHQKWFVNHLNQHLFVPFLYGLLAFKVRFQDINILYFVKTNDAIRVNPLSTWHTVMFWGGKAFFVWYRVILPLQYLSVRKVILLFTIADLVASYWLALTFQANHVVEEVEWPLPDENGVIQKDWAAMQVETTQDYAHDSHLWTSITGSLNYQAVHHLFPDVSQHHYPDILSIIKDTCIEYEIPYLIKDTFWQAFSSHLAHLRILGYRPKDE</sequence>
<evidence type="ECO:0000256" key="1">
    <source>
        <dbReference type="ARBA" id="ARBA00022617"/>
    </source>
</evidence>
<evidence type="ECO:0000256" key="4">
    <source>
        <dbReference type="SAM" id="MobiDB-lite"/>
    </source>
</evidence>
<feature type="region of interest" description="Disordered" evidence="4">
    <location>
        <begin position="1"/>
        <end position="23"/>
    </location>
</feature>
<feature type="transmembrane region" description="Helical" evidence="5">
    <location>
        <begin position="158"/>
        <end position="175"/>
    </location>
</feature>
<evidence type="ECO:0000313" key="7">
    <source>
        <dbReference type="EMBL" id="KAF9581526.1"/>
    </source>
</evidence>
<dbReference type="EMBL" id="JAABOA010001450">
    <property type="protein sequence ID" value="KAF9581526.1"/>
    <property type="molecule type" value="Genomic_DNA"/>
</dbReference>
<dbReference type="PRINTS" id="PR00363">
    <property type="entry name" value="CYTOCHROMEB5"/>
</dbReference>
<comment type="caution">
    <text evidence="7">The sequence shown here is derived from an EMBL/GenBank/DDBJ whole genome shotgun (WGS) entry which is preliminary data.</text>
</comment>
<dbReference type="OrthoDB" id="260519at2759"/>
<dbReference type="Gene3D" id="3.10.120.10">
    <property type="entry name" value="Cytochrome b5-like heme/steroid binding domain"/>
    <property type="match status" value="1"/>
</dbReference>
<evidence type="ECO:0000259" key="6">
    <source>
        <dbReference type="PROSITE" id="PS50255"/>
    </source>
</evidence>
<dbReference type="PROSITE" id="PS00191">
    <property type="entry name" value="CYTOCHROME_B5_1"/>
    <property type="match status" value="1"/>
</dbReference>
<feature type="transmembrane region" description="Helical" evidence="5">
    <location>
        <begin position="322"/>
        <end position="342"/>
    </location>
</feature>
<dbReference type="GO" id="GO:0006636">
    <property type="term" value="P:unsaturated fatty acid biosynthetic process"/>
    <property type="evidence" value="ECO:0007669"/>
    <property type="project" value="UniProtKB-ARBA"/>
</dbReference>
<dbReference type="AlphaFoldDB" id="A0A9P6FVN0"/>
<keyword evidence="5" id="KW-1133">Transmembrane helix</keyword>
<dbReference type="PIRSF" id="PIRSF015921">
    <property type="entry name" value="FA_sphinglp_des"/>
    <property type="match status" value="1"/>
</dbReference>
<dbReference type="GO" id="GO:0046872">
    <property type="term" value="F:metal ion binding"/>
    <property type="evidence" value="ECO:0007669"/>
    <property type="project" value="UniProtKB-KW"/>
</dbReference>
<dbReference type="InterPro" id="IPR005804">
    <property type="entry name" value="FA_desaturase_dom"/>
</dbReference>
<dbReference type="GO" id="GO:0016717">
    <property type="term" value="F:oxidoreductase activity, acting on paired donors, with oxidation of a pair of donors resulting in the reduction of molecular oxygen to two molecules of water"/>
    <property type="evidence" value="ECO:0007669"/>
    <property type="project" value="TreeGrafter"/>
</dbReference>
<dbReference type="CDD" id="cd03506">
    <property type="entry name" value="Delta6-FADS-like"/>
    <property type="match status" value="1"/>
</dbReference>
<feature type="transmembrane region" description="Helical" evidence="5">
    <location>
        <begin position="187"/>
        <end position="205"/>
    </location>
</feature>
<accession>A0A9P6FVN0</accession>
<dbReference type="GO" id="GO:0020037">
    <property type="term" value="F:heme binding"/>
    <property type="evidence" value="ECO:0007669"/>
    <property type="project" value="InterPro"/>
</dbReference>
<dbReference type="Proteomes" id="UP000780801">
    <property type="component" value="Unassembled WGS sequence"/>
</dbReference>
<dbReference type="PROSITE" id="PS50255">
    <property type="entry name" value="CYTOCHROME_B5_2"/>
    <property type="match status" value="1"/>
</dbReference>
<evidence type="ECO:0000313" key="8">
    <source>
        <dbReference type="Proteomes" id="UP000780801"/>
    </source>
</evidence>
<dbReference type="PANTHER" id="PTHR19353">
    <property type="entry name" value="FATTY ACID DESATURASE 2"/>
    <property type="match status" value="1"/>
</dbReference>
<dbReference type="Pfam" id="PF00487">
    <property type="entry name" value="FA_desaturase"/>
    <property type="match status" value="1"/>
</dbReference>
<dbReference type="InterPro" id="IPR018506">
    <property type="entry name" value="Cyt_B5_heme-BS"/>
</dbReference>
<name>A0A9P6FVN0_9FUNG</name>
<dbReference type="InterPro" id="IPR001199">
    <property type="entry name" value="Cyt_B5-like_heme/steroid-bd"/>
</dbReference>
<keyword evidence="2" id="KW-0479">Metal-binding</keyword>
<keyword evidence="5" id="KW-0472">Membrane</keyword>
<evidence type="ECO:0000256" key="5">
    <source>
        <dbReference type="SAM" id="Phobius"/>
    </source>
</evidence>
<keyword evidence="8" id="KW-1185">Reference proteome</keyword>
<gene>
    <name evidence="7" type="primary">DES1</name>
    <name evidence="7" type="ORF">BGW38_001429</name>
</gene>
<evidence type="ECO:0000256" key="3">
    <source>
        <dbReference type="ARBA" id="ARBA00023004"/>
    </source>
</evidence>
<dbReference type="InterPro" id="IPR012171">
    <property type="entry name" value="Fatty_acid_desaturase"/>
</dbReference>
<evidence type="ECO:0000256" key="2">
    <source>
        <dbReference type="ARBA" id="ARBA00022723"/>
    </source>
</evidence>
<protein>
    <submittedName>
        <fullName evidence="7">Sphingolipid delta-4 desaturase</fullName>
    </submittedName>
</protein>
<organism evidence="7 8">
    <name type="scientific">Lunasporangiospora selenospora</name>
    <dbReference type="NCBI Taxonomy" id="979761"/>
    <lineage>
        <taxon>Eukaryota</taxon>
        <taxon>Fungi</taxon>
        <taxon>Fungi incertae sedis</taxon>
        <taxon>Mucoromycota</taxon>
        <taxon>Mortierellomycotina</taxon>
        <taxon>Mortierellomycetes</taxon>
        <taxon>Mortierellales</taxon>
        <taxon>Mortierellaceae</taxon>
        <taxon>Lunasporangiospora</taxon>
    </lineage>
</organism>
<proteinExistence type="predicted"/>